<sequence length="228" mass="24317">MGAGVGPSPRRLGWRLRLLGVVPAVIAAVLLAAECVVQVLARSAMAPGAGLGGRSVALVLGAGVRHGRPTPYLRARLDVAARLWREGQVRVILVSGHAEEGYDEPDVMANYLADQGVPRRCVVCDGEGMDTWSSCLRAQRVYGVDALVVVTQAYHLPRALAACRMLGIDAQGAPDRSRARTARWWRYRLRELPAAVKLIADRATMRGAAGLAPDDAVARALAASTPIR</sequence>
<gene>
    <name evidence="3" type="ORF">SAMN05443377_1427</name>
</gene>
<feature type="domain" description="DUF218" evidence="2">
    <location>
        <begin position="56"/>
        <end position="175"/>
    </location>
</feature>
<organism evidence="3 4">
    <name type="scientific">Propionibacterium cyclohexanicum</name>
    <dbReference type="NCBI Taxonomy" id="64702"/>
    <lineage>
        <taxon>Bacteria</taxon>
        <taxon>Bacillati</taxon>
        <taxon>Actinomycetota</taxon>
        <taxon>Actinomycetes</taxon>
        <taxon>Propionibacteriales</taxon>
        <taxon>Propionibacteriaceae</taxon>
        <taxon>Propionibacterium</taxon>
    </lineage>
</organism>
<protein>
    <submittedName>
        <fullName evidence="3">Protein SanA, affects membrane permeability for vancomycin</fullName>
    </submittedName>
</protein>
<evidence type="ECO:0000256" key="1">
    <source>
        <dbReference type="SAM" id="Phobius"/>
    </source>
</evidence>
<keyword evidence="4" id="KW-1185">Reference proteome</keyword>
<dbReference type="GO" id="GO:0005886">
    <property type="term" value="C:plasma membrane"/>
    <property type="evidence" value="ECO:0007669"/>
    <property type="project" value="TreeGrafter"/>
</dbReference>
<dbReference type="PANTHER" id="PTHR30336:SF6">
    <property type="entry name" value="INTEGRAL MEMBRANE PROTEIN"/>
    <property type="match status" value="1"/>
</dbReference>
<dbReference type="CDD" id="cd06259">
    <property type="entry name" value="YdcF-like"/>
    <property type="match status" value="1"/>
</dbReference>
<keyword evidence="1" id="KW-0472">Membrane</keyword>
<name>A0A1H9U6N5_9ACTN</name>
<dbReference type="AlphaFoldDB" id="A0A1H9U6N5"/>
<dbReference type="STRING" id="64702.SAMN05443377_1427"/>
<evidence type="ECO:0000259" key="2">
    <source>
        <dbReference type="Pfam" id="PF02698"/>
    </source>
</evidence>
<dbReference type="PANTHER" id="PTHR30336">
    <property type="entry name" value="INNER MEMBRANE PROTEIN, PROBABLE PERMEASE"/>
    <property type="match status" value="1"/>
</dbReference>
<keyword evidence="1" id="KW-0812">Transmembrane</keyword>
<dbReference type="Pfam" id="PF02698">
    <property type="entry name" value="DUF218"/>
    <property type="match status" value="1"/>
</dbReference>
<proteinExistence type="predicted"/>
<dbReference type="InterPro" id="IPR051599">
    <property type="entry name" value="Cell_Envelope_Assoc"/>
</dbReference>
<accession>A0A1H9U6N5</accession>
<reference evidence="3 4" key="1">
    <citation type="submission" date="2016-10" db="EMBL/GenBank/DDBJ databases">
        <authorList>
            <person name="de Groot N.N."/>
        </authorList>
    </citation>
    <scope>NUCLEOTIDE SEQUENCE [LARGE SCALE GENOMIC DNA]</scope>
    <source>
        <strain evidence="3 4">DSM 16859</strain>
    </source>
</reference>
<dbReference type="Proteomes" id="UP000198815">
    <property type="component" value="Unassembled WGS sequence"/>
</dbReference>
<feature type="transmembrane region" description="Helical" evidence="1">
    <location>
        <begin position="20"/>
        <end position="41"/>
    </location>
</feature>
<dbReference type="InterPro" id="IPR003848">
    <property type="entry name" value="DUF218"/>
</dbReference>
<evidence type="ECO:0000313" key="4">
    <source>
        <dbReference type="Proteomes" id="UP000198815"/>
    </source>
</evidence>
<evidence type="ECO:0000313" key="3">
    <source>
        <dbReference type="EMBL" id="SES04982.1"/>
    </source>
</evidence>
<dbReference type="EMBL" id="FOGZ01000042">
    <property type="protein sequence ID" value="SES04982.1"/>
    <property type="molecule type" value="Genomic_DNA"/>
</dbReference>
<keyword evidence="1" id="KW-1133">Transmembrane helix</keyword>